<organism evidence="2 3">
    <name type="scientific">Batillaria attramentaria</name>
    <dbReference type="NCBI Taxonomy" id="370345"/>
    <lineage>
        <taxon>Eukaryota</taxon>
        <taxon>Metazoa</taxon>
        <taxon>Spiralia</taxon>
        <taxon>Lophotrochozoa</taxon>
        <taxon>Mollusca</taxon>
        <taxon>Gastropoda</taxon>
        <taxon>Caenogastropoda</taxon>
        <taxon>Sorbeoconcha</taxon>
        <taxon>Cerithioidea</taxon>
        <taxon>Batillariidae</taxon>
        <taxon>Batillaria</taxon>
    </lineage>
</organism>
<dbReference type="EMBL" id="JACVVK020000442">
    <property type="protein sequence ID" value="KAK7474255.1"/>
    <property type="molecule type" value="Genomic_DNA"/>
</dbReference>
<proteinExistence type="predicted"/>
<name>A0ABD0JHR8_9CAEN</name>
<comment type="caution">
    <text evidence="2">The sequence shown here is derived from an EMBL/GenBank/DDBJ whole genome shotgun (WGS) entry which is preliminary data.</text>
</comment>
<dbReference type="AlphaFoldDB" id="A0ABD0JHR8"/>
<protein>
    <submittedName>
        <fullName evidence="2">Uncharacterized protein</fullName>
    </submittedName>
</protein>
<evidence type="ECO:0000313" key="3">
    <source>
        <dbReference type="Proteomes" id="UP001519460"/>
    </source>
</evidence>
<evidence type="ECO:0000313" key="2">
    <source>
        <dbReference type="EMBL" id="KAK7474255.1"/>
    </source>
</evidence>
<accession>A0ABD0JHR8</accession>
<keyword evidence="3" id="KW-1185">Reference proteome</keyword>
<reference evidence="2 3" key="1">
    <citation type="journal article" date="2023" name="Sci. Data">
        <title>Genome assembly of the Korean intertidal mud-creeper Batillaria attramentaria.</title>
        <authorList>
            <person name="Patra A.K."/>
            <person name="Ho P.T."/>
            <person name="Jun S."/>
            <person name="Lee S.J."/>
            <person name="Kim Y."/>
            <person name="Won Y.J."/>
        </authorList>
    </citation>
    <scope>NUCLEOTIDE SEQUENCE [LARGE SCALE GENOMIC DNA]</scope>
    <source>
        <strain evidence="2">Wonlab-2016</strain>
    </source>
</reference>
<gene>
    <name evidence="2" type="ORF">BaRGS_00034498</name>
</gene>
<sequence length="106" mass="11675">MLQNGRLKPRANGRDLTKSSASKISFYSSSSRHRKLLLPVGLVRRLESESKTDNPACVCFIQFKTLSACPRKSQASGVDLESKTVREPCAGVHSQGNTCPWAHFPD</sequence>
<evidence type="ECO:0000256" key="1">
    <source>
        <dbReference type="SAM" id="MobiDB-lite"/>
    </source>
</evidence>
<feature type="region of interest" description="Disordered" evidence="1">
    <location>
        <begin position="1"/>
        <end position="20"/>
    </location>
</feature>
<dbReference type="Proteomes" id="UP001519460">
    <property type="component" value="Unassembled WGS sequence"/>
</dbReference>